<accession>A0A9P8FDN1</accession>
<organism evidence="2 3">
    <name type="scientific">Aureobasidium melanogenum</name>
    <name type="common">Aureobasidium pullulans var. melanogenum</name>
    <dbReference type="NCBI Taxonomy" id="46634"/>
    <lineage>
        <taxon>Eukaryota</taxon>
        <taxon>Fungi</taxon>
        <taxon>Dikarya</taxon>
        <taxon>Ascomycota</taxon>
        <taxon>Pezizomycotina</taxon>
        <taxon>Dothideomycetes</taxon>
        <taxon>Dothideomycetidae</taxon>
        <taxon>Dothideales</taxon>
        <taxon>Saccotheciaceae</taxon>
        <taxon>Aureobasidium</taxon>
    </lineage>
</organism>
<dbReference type="InterPro" id="IPR024526">
    <property type="entry name" value="DUF3807"/>
</dbReference>
<dbReference type="Proteomes" id="UP000729357">
    <property type="component" value="Unassembled WGS sequence"/>
</dbReference>
<keyword evidence="3" id="KW-1185">Reference proteome</keyword>
<feature type="region of interest" description="Disordered" evidence="1">
    <location>
        <begin position="171"/>
        <end position="226"/>
    </location>
</feature>
<feature type="non-terminal residue" evidence="2">
    <location>
        <position position="244"/>
    </location>
</feature>
<comment type="caution">
    <text evidence="2">The sequence shown here is derived from an EMBL/GenBank/DDBJ whole genome shotgun (WGS) entry which is preliminary data.</text>
</comment>
<reference evidence="2" key="2">
    <citation type="submission" date="2021-08" db="EMBL/GenBank/DDBJ databases">
        <authorList>
            <person name="Gostincar C."/>
            <person name="Sun X."/>
            <person name="Song Z."/>
            <person name="Gunde-Cimerman N."/>
        </authorList>
    </citation>
    <scope>NUCLEOTIDE SEQUENCE</scope>
    <source>
        <strain evidence="2">EXF-9298</strain>
    </source>
</reference>
<sequence>MSTQPLRIPTVTEDDLRLFHDKHFSALSSEPSNRHQDAHVDLEEDFDDDGLGYYSDGVKRTLTDNQIAMFRHSEIQTLLRERRRRREISEGESSQNVPSKPTQPVGDISPPDTTEDTVRQRSASTSGSQDLGKRKWQRFIETSETNPEYLTHRRIARELDEQKASSIDLAYGDEESTPSIVEKQSKDTSISQTRRKEVSYDEAHEYAPAQPPSNPSQKPKFIWPTLGANNDLGGQLALESSIGG</sequence>
<dbReference type="PANTHER" id="PTHR40642">
    <property type="entry name" value="YALI0F31295P"/>
    <property type="match status" value="1"/>
</dbReference>
<dbReference type="EMBL" id="JAHFXS010003163">
    <property type="protein sequence ID" value="KAG9969290.1"/>
    <property type="molecule type" value="Genomic_DNA"/>
</dbReference>
<evidence type="ECO:0000256" key="1">
    <source>
        <dbReference type="SAM" id="MobiDB-lite"/>
    </source>
</evidence>
<dbReference type="PANTHER" id="PTHR40642:SF1">
    <property type="entry name" value="YALI0F31295P"/>
    <property type="match status" value="1"/>
</dbReference>
<evidence type="ECO:0000313" key="2">
    <source>
        <dbReference type="EMBL" id="KAG9969290.1"/>
    </source>
</evidence>
<name>A0A9P8FDN1_AURME</name>
<feature type="compositionally biased region" description="Basic and acidic residues" evidence="1">
    <location>
        <begin position="194"/>
        <end position="205"/>
    </location>
</feature>
<dbReference type="AlphaFoldDB" id="A0A9P8FDN1"/>
<feature type="compositionally biased region" description="Polar residues" evidence="1">
    <location>
        <begin position="120"/>
        <end position="129"/>
    </location>
</feature>
<protein>
    <submittedName>
        <fullName evidence="2">Uncharacterized protein</fullName>
    </submittedName>
</protein>
<feature type="region of interest" description="Disordered" evidence="1">
    <location>
        <begin position="81"/>
        <end position="139"/>
    </location>
</feature>
<evidence type="ECO:0000313" key="3">
    <source>
        <dbReference type="Proteomes" id="UP000729357"/>
    </source>
</evidence>
<proteinExistence type="predicted"/>
<gene>
    <name evidence="2" type="ORF">KCU98_g15187</name>
</gene>
<dbReference type="Pfam" id="PF12720">
    <property type="entry name" value="DUF3807"/>
    <property type="match status" value="1"/>
</dbReference>
<reference evidence="2" key="1">
    <citation type="journal article" date="2021" name="J Fungi (Basel)">
        <title>Virulence traits and population genomics of the black yeast Aureobasidium melanogenum.</title>
        <authorList>
            <person name="Cernosa A."/>
            <person name="Sun X."/>
            <person name="Gostincar C."/>
            <person name="Fang C."/>
            <person name="Gunde-Cimerman N."/>
            <person name="Song Z."/>
        </authorList>
    </citation>
    <scope>NUCLEOTIDE SEQUENCE</scope>
    <source>
        <strain evidence="2">EXF-9298</strain>
    </source>
</reference>